<comment type="caution">
    <text evidence="5">The sequence shown here is derived from an EMBL/GenBank/DDBJ whole genome shotgun (WGS) entry which is preliminary data.</text>
</comment>
<dbReference type="PANTHER" id="PTHR12446:SF34">
    <property type="entry name" value="PROTEIN LIN-54 HOMOLOG"/>
    <property type="match status" value="1"/>
</dbReference>
<reference evidence="5 6" key="1">
    <citation type="submission" date="2019-07" db="EMBL/GenBank/DDBJ databases">
        <title>Chromosome genome assembly for large yellow croaker.</title>
        <authorList>
            <person name="Xiao S."/>
        </authorList>
    </citation>
    <scope>NUCLEOTIDE SEQUENCE [LARGE SCALE GENOMIC DNA]</scope>
    <source>
        <strain evidence="5">JMULYC20181020</strain>
        <tissue evidence="5">Muscle</tissue>
    </source>
</reference>
<dbReference type="InterPro" id="IPR005172">
    <property type="entry name" value="CRC"/>
</dbReference>
<evidence type="ECO:0000256" key="1">
    <source>
        <dbReference type="ARBA" id="ARBA00004123"/>
    </source>
</evidence>
<protein>
    <submittedName>
        <fullName evidence="5">Protein lin-54-like protein</fullName>
    </submittedName>
</protein>
<evidence type="ECO:0000313" key="5">
    <source>
        <dbReference type="EMBL" id="KAE8277337.1"/>
    </source>
</evidence>
<comment type="subcellular location">
    <subcellularLocation>
        <location evidence="1">Nucleus</location>
    </subcellularLocation>
</comment>
<dbReference type="AlphaFoldDB" id="A0A6G0HDN1"/>
<proteinExistence type="inferred from homology"/>
<dbReference type="InterPro" id="IPR028307">
    <property type="entry name" value="Lin-54_fam"/>
</dbReference>
<keyword evidence="3" id="KW-0539">Nucleus</keyword>
<dbReference type="PROSITE" id="PS51634">
    <property type="entry name" value="CRC"/>
    <property type="match status" value="1"/>
</dbReference>
<dbReference type="GO" id="GO:0005634">
    <property type="term" value="C:nucleus"/>
    <property type="evidence" value="ECO:0007669"/>
    <property type="project" value="UniProtKB-SubCell"/>
</dbReference>
<feature type="domain" description="CRC" evidence="4">
    <location>
        <begin position="137"/>
        <end position="209"/>
    </location>
</feature>
<accession>A0A6G0HDN1</accession>
<dbReference type="Pfam" id="PF03638">
    <property type="entry name" value="TCR"/>
    <property type="match status" value="1"/>
</dbReference>
<dbReference type="SMART" id="SM01114">
    <property type="entry name" value="CXC"/>
    <property type="match status" value="1"/>
</dbReference>
<dbReference type="GO" id="GO:0006355">
    <property type="term" value="P:regulation of DNA-templated transcription"/>
    <property type="evidence" value="ECO:0007669"/>
    <property type="project" value="TreeGrafter"/>
</dbReference>
<dbReference type="EMBL" id="REGW02000794">
    <property type="protein sequence ID" value="KAE8277337.1"/>
    <property type="molecule type" value="Genomic_DNA"/>
</dbReference>
<dbReference type="InterPro" id="IPR033467">
    <property type="entry name" value="Tesmin/TSO1-like_CXC"/>
</dbReference>
<gene>
    <name evidence="5" type="ORF">D5F01_LYC24762</name>
</gene>
<dbReference type="Proteomes" id="UP000424527">
    <property type="component" value="Unassembled WGS sequence"/>
</dbReference>
<evidence type="ECO:0000256" key="3">
    <source>
        <dbReference type="ARBA" id="ARBA00023242"/>
    </source>
</evidence>
<name>A0A6G0HDN1_LARCR</name>
<sequence>MGSPPFRCQSASSSAAHCPHRNDGASQLKFLEGLTDFTSHLTQSVVGNVSGGGQVMLVNPYEPEQMFLTLKSALPHGGTGPAQGKGILGTSSQFLQHHQIACPLYECRDETANMEPQPPPAKNYGTEAKITLCESKSRKPCHCTRSQCLKLYCECFANGVMCNNCDCSNCHNNAEHEMKRHNAIKVCSAFDIKLTNVFVSLKVSGNVNE</sequence>
<organism evidence="5 6">
    <name type="scientific">Larimichthys crocea</name>
    <name type="common">Large yellow croaker</name>
    <name type="synonym">Pseudosciaena crocea</name>
    <dbReference type="NCBI Taxonomy" id="215358"/>
    <lineage>
        <taxon>Eukaryota</taxon>
        <taxon>Metazoa</taxon>
        <taxon>Chordata</taxon>
        <taxon>Craniata</taxon>
        <taxon>Vertebrata</taxon>
        <taxon>Euteleostomi</taxon>
        <taxon>Actinopterygii</taxon>
        <taxon>Neopterygii</taxon>
        <taxon>Teleostei</taxon>
        <taxon>Neoteleostei</taxon>
        <taxon>Acanthomorphata</taxon>
        <taxon>Eupercaria</taxon>
        <taxon>Sciaenidae</taxon>
        <taxon>Larimichthys</taxon>
    </lineage>
</organism>
<evidence type="ECO:0000313" key="6">
    <source>
        <dbReference type="Proteomes" id="UP000424527"/>
    </source>
</evidence>
<evidence type="ECO:0000259" key="4">
    <source>
        <dbReference type="PROSITE" id="PS51634"/>
    </source>
</evidence>
<dbReference type="PANTHER" id="PTHR12446">
    <property type="entry name" value="TESMIN/TSO1-RELATED"/>
    <property type="match status" value="1"/>
</dbReference>
<evidence type="ECO:0000256" key="2">
    <source>
        <dbReference type="ARBA" id="ARBA00007267"/>
    </source>
</evidence>
<keyword evidence="6" id="KW-1185">Reference proteome</keyword>
<comment type="similarity">
    <text evidence="2">Belongs to the lin-54 family.</text>
</comment>